<proteinExistence type="inferred from homology"/>
<dbReference type="PANTHER" id="PTHR22835:SF557">
    <property type="entry name" value="LIPASE_HYDROLASE FAMILY PROTEIN, PUTATIVE, EXPRESSED-RELATED"/>
    <property type="match status" value="1"/>
</dbReference>
<dbReference type="EMBL" id="NKQK01000016">
    <property type="protein sequence ID" value="PSS07712.1"/>
    <property type="molecule type" value="Genomic_DNA"/>
</dbReference>
<dbReference type="GO" id="GO:0016788">
    <property type="term" value="F:hydrolase activity, acting on ester bonds"/>
    <property type="evidence" value="ECO:0007669"/>
    <property type="project" value="InterPro"/>
</dbReference>
<keyword evidence="3" id="KW-0378">Hydrolase</keyword>
<keyword evidence="2 5" id="KW-0732">Signal</keyword>
<dbReference type="PANTHER" id="PTHR22835">
    <property type="entry name" value="ZINC FINGER FYVE DOMAIN CONTAINING PROTEIN"/>
    <property type="match status" value="1"/>
</dbReference>
<dbReference type="Pfam" id="PF00657">
    <property type="entry name" value="Lipase_GDSL"/>
    <property type="match status" value="1"/>
</dbReference>
<feature type="chain" id="PRO_5015304204" evidence="5">
    <location>
        <begin position="19"/>
        <end position="466"/>
    </location>
</feature>
<gene>
    <name evidence="6" type="ORF">CEY00_Acc18065</name>
</gene>
<dbReference type="Proteomes" id="UP000241394">
    <property type="component" value="Chromosome LG16"/>
</dbReference>
<dbReference type="SUPFAM" id="SSF52266">
    <property type="entry name" value="SGNH hydrolase"/>
    <property type="match status" value="1"/>
</dbReference>
<evidence type="ECO:0000256" key="3">
    <source>
        <dbReference type="ARBA" id="ARBA00022801"/>
    </source>
</evidence>
<name>A0A2R6QGG1_ACTCC</name>
<organism evidence="6 7">
    <name type="scientific">Actinidia chinensis var. chinensis</name>
    <name type="common">Chinese soft-hair kiwi</name>
    <dbReference type="NCBI Taxonomy" id="1590841"/>
    <lineage>
        <taxon>Eukaryota</taxon>
        <taxon>Viridiplantae</taxon>
        <taxon>Streptophyta</taxon>
        <taxon>Embryophyta</taxon>
        <taxon>Tracheophyta</taxon>
        <taxon>Spermatophyta</taxon>
        <taxon>Magnoliopsida</taxon>
        <taxon>eudicotyledons</taxon>
        <taxon>Gunneridae</taxon>
        <taxon>Pentapetalae</taxon>
        <taxon>asterids</taxon>
        <taxon>Ericales</taxon>
        <taxon>Actinidiaceae</taxon>
        <taxon>Actinidia</taxon>
    </lineage>
</organism>
<dbReference type="AlphaFoldDB" id="A0A2R6QGG1"/>
<dbReference type="Gramene" id="PSS07712">
    <property type="protein sequence ID" value="PSS07712"/>
    <property type="gene ID" value="CEY00_Acc18065"/>
</dbReference>
<dbReference type="OrthoDB" id="1600564at2759"/>
<evidence type="ECO:0000256" key="1">
    <source>
        <dbReference type="ARBA" id="ARBA00008668"/>
    </source>
</evidence>
<accession>A0A2R6QGG1</accession>
<dbReference type="Gene3D" id="3.40.50.1110">
    <property type="entry name" value="SGNH hydrolase"/>
    <property type="match status" value="1"/>
</dbReference>
<dbReference type="FunCoup" id="A0A2R6QGG1">
    <property type="interactions" value="83"/>
</dbReference>
<protein>
    <submittedName>
        <fullName evidence="6">GDSL esterase/lipase</fullName>
    </submittedName>
</protein>
<keyword evidence="4" id="KW-0325">Glycoprotein</keyword>
<evidence type="ECO:0000256" key="5">
    <source>
        <dbReference type="SAM" id="SignalP"/>
    </source>
</evidence>
<keyword evidence="7" id="KW-1185">Reference proteome</keyword>
<evidence type="ECO:0000256" key="2">
    <source>
        <dbReference type="ARBA" id="ARBA00022729"/>
    </source>
</evidence>
<dbReference type="OMA" id="AINHEFF"/>
<reference evidence="6 7" key="1">
    <citation type="submission" date="2017-07" db="EMBL/GenBank/DDBJ databases">
        <title>An improved, manually edited Actinidia chinensis var. chinensis (kiwifruit) genome highlights the challenges associated with draft genomes and gene prediction in plants.</title>
        <authorList>
            <person name="Pilkington S."/>
            <person name="Crowhurst R."/>
            <person name="Hilario E."/>
            <person name="Nardozza S."/>
            <person name="Fraser L."/>
            <person name="Peng Y."/>
            <person name="Gunaseelan K."/>
            <person name="Simpson R."/>
            <person name="Tahir J."/>
            <person name="Deroles S."/>
            <person name="Templeton K."/>
            <person name="Luo Z."/>
            <person name="Davy M."/>
            <person name="Cheng C."/>
            <person name="Mcneilage M."/>
            <person name="Scaglione D."/>
            <person name="Liu Y."/>
            <person name="Zhang Q."/>
            <person name="Datson P."/>
            <person name="De Silva N."/>
            <person name="Gardiner S."/>
            <person name="Bassett H."/>
            <person name="Chagne D."/>
            <person name="Mccallum J."/>
            <person name="Dzierzon H."/>
            <person name="Deng C."/>
            <person name="Wang Y.-Y."/>
            <person name="Barron N."/>
            <person name="Manako K."/>
            <person name="Bowen J."/>
            <person name="Foster T."/>
            <person name="Erridge Z."/>
            <person name="Tiffin H."/>
            <person name="Waite C."/>
            <person name="Davies K."/>
            <person name="Grierson E."/>
            <person name="Laing W."/>
            <person name="Kirk R."/>
            <person name="Chen X."/>
            <person name="Wood M."/>
            <person name="Montefiori M."/>
            <person name="Brummell D."/>
            <person name="Schwinn K."/>
            <person name="Catanach A."/>
            <person name="Fullerton C."/>
            <person name="Li D."/>
            <person name="Meiyalaghan S."/>
            <person name="Nieuwenhuizen N."/>
            <person name="Read N."/>
            <person name="Prakash R."/>
            <person name="Hunter D."/>
            <person name="Zhang H."/>
            <person name="Mckenzie M."/>
            <person name="Knabel M."/>
            <person name="Harris A."/>
            <person name="Allan A."/>
            <person name="Chen A."/>
            <person name="Janssen B."/>
            <person name="Plunkett B."/>
            <person name="Dwamena C."/>
            <person name="Voogd C."/>
            <person name="Leif D."/>
            <person name="Lafferty D."/>
            <person name="Souleyre E."/>
            <person name="Varkonyi-Gasic E."/>
            <person name="Gambi F."/>
            <person name="Hanley J."/>
            <person name="Yao J.-L."/>
            <person name="Cheung J."/>
            <person name="David K."/>
            <person name="Warren B."/>
            <person name="Marsh K."/>
            <person name="Snowden K."/>
            <person name="Lin-Wang K."/>
            <person name="Brian L."/>
            <person name="Martinez-Sanchez M."/>
            <person name="Wang M."/>
            <person name="Ileperuma N."/>
            <person name="Macnee N."/>
            <person name="Campin R."/>
            <person name="Mcatee P."/>
            <person name="Drummond R."/>
            <person name="Espley R."/>
            <person name="Ireland H."/>
            <person name="Wu R."/>
            <person name="Atkinson R."/>
            <person name="Karunairetnam S."/>
            <person name="Bulley S."/>
            <person name="Chunkath S."/>
            <person name="Hanley Z."/>
            <person name="Storey R."/>
            <person name="Thrimawithana A."/>
            <person name="Thomson S."/>
            <person name="David C."/>
            <person name="Testolin R."/>
        </authorList>
    </citation>
    <scope>NUCLEOTIDE SEQUENCE [LARGE SCALE GENOMIC DNA]</scope>
    <source>
        <strain evidence="7">cv. Red5</strain>
        <tissue evidence="6">Young leaf</tissue>
    </source>
</reference>
<dbReference type="InParanoid" id="A0A2R6QGG1"/>
<dbReference type="InterPro" id="IPR001087">
    <property type="entry name" value="GDSL"/>
</dbReference>
<feature type="signal peptide" evidence="5">
    <location>
        <begin position="1"/>
        <end position="18"/>
    </location>
</feature>
<comment type="similarity">
    <text evidence="1">Belongs to the 'GDSL' lipolytic enzyme family.</text>
</comment>
<comment type="caution">
    <text evidence="6">The sequence shown here is derived from an EMBL/GenBank/DDBJ whole genome shotgun (WGS) entry which is preliminary data.</text>
</comment>
<reference evidence="7" key="2">
    <citation type="journal article" date="2018" name="BMC Genomics">
        <title>A manually annotated Actinidia chinensis var. chinensis (kiwifruit) genome highlights the challenges associated with draft genomes and gene prediction in plants.</title>
        <authorList>
            <person name="Pilkington S.M."/>
            <person name="Crowhurst R."/>
            <person name="Hilario E."/>
            <person name="Nardozza S."/>
            <person name="Fraser L."/>
            <person name="Peng Y."/>
            <person name="Gunaseelan K."/>
            <person name="Simpson R."/>
            <person name="Tahir J."/>
            <person name="Deroles S.C."/>
            <person name="Templeton K."/>
            <person name="Luo Z."/>
            <person name="Davy M."/>
            <person name="Cheng C."/>
            <person name="McNeilage M."/>
            <person name="Scaglione D."/>
            <person name="Liu Y."/>
            <person name="Zhang Q."/>
            <person name="Datson P."/>
            <person name="De Silva N."/>
            <person name="Gardiner S.E."/>
            <person name="Bassett H."/>
            <person name="Chagne D."/>
            <person name="McCallum J."/>
            <person name="Dzierzon H."/>
            <person name="Deng C."/>
            <person name="Wang Y.Y."/>
            <person name="Barron L."/>
            <person name="Manako K."/>
            <person name="Bowen J."/>
            <person name="Foster T.M."/>
            <person name="Erridge Z.A."/>
            <person name="Tiffin H."/>
            <person name="Waite C.N."/>
            <person name="Davies K.M."/>
            <person name="Grierson E.P."/>
            <person name="Laing W.A."/>
            <person name="Kirk R."/>
            <person name="Chen X."/>
            <person name="Wood M."/>
            <person name="Montefiori M."/>
            <person name="Brummell D.A."/>
            <person name="Schwinn K.E."/>
            <person name="Catanach A."/>
            <person name="Fullerton C."/>
            <person name="Li D."/>
            <person name="Meiyalaghan S."/>
            <person name="Nieuwenhuizen N."/>
            <person name="Read N."/>
            <person name="Prakash R."/>
            <person name="Hunter D."/>
            <person name="Zhang H."/>
            <person name="McKenzie M."/>
            <person name="Knabel M."/>
            <person name="Harris A."/>
            <person name="Allan A.C."/>
            <person name="Gleave A."/>
            <person name="Chen A."/>
            <person name="Janssen B.J."/>
            <person name="Plunkett B."/>
            <person name="Ampomah-Dwamena C."/>
            <person name="Voogd C."/>
            <person name="Leif D."/>
            <person name="Lafferty D."/>
            <person name="Souleyre E.J.F."/>
            <person name="Varkonyi-Gasic E."/>
            <person name="Gambi F."/>
            <person name="Hanley J."/>
            <person name="Yao J.L."/>
            <person name="Cheung J."/>
            <person name="David K.M."/>
            <person name="Warren B."/>
            <person name="Marsh K."/>
            <person name="Snowden K.C."/>
            <person name="Lin-Wang K."/>
            <person name="Brian L."/>
            <person name="Martinez-Sanchez M."/>
            <person name="Wang M."/>
            <person name="Ileperuma N."/>
            <person name="Macnee N."/>
            <person name="Campin R."/>
            <person name="McAtee P."/>
            <person name="Drummond R.S.M."/>
            <person name="Espley R.V."/>
            <person name="Ireland H.S."/>
            <person name="Wu R."/>
            <person name="Atkinson R.G."/>
            <person name="Karunairetnam S."/>
            <person name="Bulley S."/>
            <person name="Chunkath S."/>
            <person name="Hanley Z."/>
            <person name="Storey R."/>
            <person name="Thrimawithana A.H."/>
            <person name="Thomson S."/>
            <person name="David C."/>
            <person name="Testolin R."/>
            <person name="Huang H."/>
            <person name="Hellens R.P."/>
            <person name="Schaffer R.J."/>
        </authorList>
    </citation>
    <scope>NUCLEOTIDE SEQUENCE [LARGE SCALE GENOMIC DNA]</scope>
    <source>
        <strain evidence="7">cv. Red5</strain>
    </source>
</reference>
<evidence type="ECO:0000313" key="6">
    <source>
        <dbReference type="EMBL" id="PSS07712.1"/>
    </source>
</evidence>
<sequence>MAQIAIFTITSLFLLSSASHPTPHPFHKIYAFGDSYTDTGNTNSTNGPSIFKYVSSPPYGRTFFHHPTNRYSDGRLVIDFIAQSLSLPFLPPYLNTKADTSMGVNFAVAGSTAIRHRFFVKNNLTLNTTPQSLQTQLHWFNKYLEAQGCEGNDSTTGQCRAAINEALFWVGEIGANDYGYILGSSVSGSTVQRLAIKSVTGFLRALLTKGAKYIVVQGLPTTGSIPVVLYLSPEDERDDIGCVATANKQSYAHNALLQSQLQILRKQFPQSVIVYADYWNAYHTIMKCPAKYDFAEPFMACCGAGGAPYNFQVFNACGSPSSSSCSDPNRYINWDGAHLTEAMYKVVSELFVNGSFTHPPFEDLLIRKKKETGILIMDKSKFAGTGADLLHTASKFCKYLSKAENYLHKYHRSSFAISHGHSPSSAWLPNLCHPSWRPATLSGGYGHSGSWFDDYLKKVGGFLRKH</sequence>
<dbReference type="STRING" id="1590841.A0A2R6QGG1"/>
<evidence type="ECO:0000256" key="4">
    <source>
        <dbReference type="ARBA" id="ARBA00023180"/>
    </source>
</evidence>
<dbReference type="InterPro" id="IPR035669">
    <property type="entry name" value="SGNH_plant_lipase-like"/>
</dbReference>
<dbReference type="InterPro" id="IPR036514">
    <property type="entry name" value="SGNH_hydro_sf"/>
</dbReference>
<dbReference type="CDD" id="cd01837">
    <property type="entry name" value="SGNH_plant_lipase_like"/>
    <property type="match status" value="1"/>
</dbReference>
<evidence type="ECO:0000313" key="7">
    <source>
        <dbReference type="Proteomes" id="UP000241394"/>
    </source>
</evidence>